<name>A0A368FH98_ANCCA</name>
<keyword evidence="2" id="KW-1185">Reference proteome</keyword>
<dbReference type="OrthoDB" id="10517594at2759"/>
<protein>
    <submittedName>
        <fullName evidence="1">Uncharacterized protein</fullName>
    </submittedName>
</protein>
<accession>A0A368FH98</accession>
<dbReference type="Proteomes" id="UP000252519">
    <property type="component" value="Unassembled WGS sequence"/>
</dbReference>
<proteinExistence type="predicted"/>
<evidence type="ECO:0000313" key="1">
    <source>
        <dbReference type="EMBL" id="RCN31533.1"/>
    </source>
</evidence>
<gene>
    <name evidence="1" type="ORF">ANCCAN_22680</name>
</gene>
<sequence length="71" mass="8030">MPFRSGDCQGGDLPLDVMISSENSSFVHSFARRDYIMKELALDRHLRKKAGDMDVQAGKMLCALRDLDDVR</sequence>
<evidence type="ECO:0000313" key="2">
    <source>
        <dbReference type="Proteomes" id="UP000252519"/>
    </source>
</evidence>
<dbReference type="EMBL" id="JOJR01001278">
    <property type="protein sequence ID" value="RCN31533.1"/>
    <property type="molecule type" value="Genomic_DNA"/>
</dbReference>
<reference evidence="1 2" key="1">
    <citation type="submission" date="2014-10" db="EMBL/GenBank/DDBJ databases">
        <title>Draft genome of the hookworm Ancylostoma caninum.</title>
        <authorList>
            <person name="Mitreva M."/>
        </authorList>
    </citation>
    <scope>NUCLEOTIDE SEQUENCE [LARGE SCALE GENOMIC DNA]</scope>
    <source>
        <strain evidence="1 2">Baltimore</strain>
    </source>
</reference>
<dbReference type="AlphaFoldDB" id="A0A368FH98"/>
<organism evidence="1 2">
    <name type="scientific">Ancylostoma caninum</name>
    <name type="common">Dog hookworm</name>
    <dbReference type="NCBI Taxonomy" id="29170"/>
    <lineage>
        <taxon>Eukaryota</taxon>
        <taxon>Metazoa</taxon>
        <taxon>Ecdysozoa</taxon>
        <taxon>Nematoda</taxon>
        <taxon>Chromadorea</taxon>
        <taxon>Rhabditida</taxon>
        <taxon>Rhabditina</taxon>
        <taxon>Rhabditomorpha</taxon>
        <taxon>Strongyloidea</taxon>
        <taxon>Ancylostomatidae</taxon>
        <taxon>Ancylostomatinae</taxon>
        <taxon>Ancylostoma</taxon>
    </lineage>
</organism>
<comment type="caution">
    <text evidence="1">The sequence shown here is derived from an EMBL/GenBank/DDBJ whole genome shotgun (WGS) entry which is preliminary data.</text>
</comment>